<feature type="domain" description="PAS" evidence="15">
    <location>
        <begin position="310"/>
        <end position="341"/>
    </location>
</feature>
<evidence type="ECO:0000256" key="9">
    <source>
        <dbReference type="ARBA" id="ARBA00022989"/>
    </source>
</evidence>
<dbReference type="InterPro" id="IPR036890">
    <property type="entry name" value="HATPase_C_sf"/>
</dbReference>
<evidence type="ECO:0000313" key="16">
    <source>
        <dbReference type="EMBL" id="NLV09982.1"/>
    </source>
</evidence>
<dbReference type="AlphaFoldDB" id="A0A847TVD8"/>
<evidence type="ECO:0000256" key="8">
    <source>
        <dbReference type="ARBA" id="ARBA00022840"/>
    </source>
</evidence>
<dbReference type="Pfam" id="PF16927">
    <property type="entry name" value="HisKA_7TM"/>
    <property type="match status" value="1"/>
</dbReference>
<comment type="subcellular location">
    <subcellularLocation>
        <location evidence="2">Membrane</location>
        <topology evidence="2">Multi-pass membrane protein</topology>
    </subcellularLocation>
</comment>
<dbReference type="Pfam" id="PF02518">
    <property type="entry name" value="HATPase_c"/>
    <property type="match status" value="1"/>
</dbReference>
<evidence type="ECO:0000256" key="7">
    <source>
        <dbReference type="ARBA" id="ARBA00022777"/>
    </source>
</evidence>
<evidence type="ECO:0000259" key="15">
    <source>
        <dbReference type="PROSITE" id="PS50112"/>
    </source>
</evidence>
<dbReference type="InterPro" id="IPR000014">
    <property type="entry name" value="PAS"/>
</dbReference>
<dbReference type="GO" id="GO:0007234">
    <property type="term" value="P:osmosensory signaling via phosphorelay pathway"/>
    <property type="evidence" value="ECO:0007669"/>
    <property type="project" value="TreeGrafter"/>
</dbReference>
<evidence type="ECO:0000313" key="17">
    <source>
        <dbReference type="Proteomes" id="UP000608662"/>
    </source>
</evidence>
<dbReference type="InterPro" id="IPR003594">
    <property type="entry name" value="HATPase_dom"/>
</dbReference>
<dbReference type="NCBIfam" id="TIGR00229">
    <property type="entry name" value="sensory_box"/>
    <property type="match status" value="1"/>
</dbReference>
<dbReference type="GO" id="GO:0000156">
    <property type="term" value="F:phosphorelay response regulator activity"/>
    <property type="evidence" value="ECO:0007669"/>
    <property type="project" value="TreeGrafter"/>
</dbReference>
<dbReference type="InterPro" id="IPR031621">
    <property type="entry name" value="HisKA_7TM"/>
</dbReference>
<reference evidence="16" key="1">
    <citation type="submission" date="2019-12" db="EMBL/GenBank/DDBJ databases">
        <title>Whole-genome sequence of Halomicrobium mukohataei pws1.</title>
        <authorList>
            <person name="Verma D.K."/>
            <person name="Gopal K."/>
            <person name="Prasad E.S."/>
        </authorList>
    </citation>
    <scope>NUCLEOTIDE SEQUENCE</scope>
    <source>
        <strain evidence="16">Pws1</strain>
    </source>
</reference>
<evidence type="ECO:0000256" key="12">
    <source>
        <dbReference type="SAM" id="MobiDB-lite"/>
    </source>
</evidence>
<dbReference type="Pfam" id="PF00989">
    <property type="entry name" value="PAS"/>
    <property type="match status" value="1"/>
</dbReference>
<dbReference type="GO" id="GO:0016020">
    <property type="term" value="C:membrane"/>
    <property type="evidence" value="ECO:0007669"/>
    <property type="project" value="UniProtKB-SubCell"/>
</dbReference>
<dbReference type="SUPFAM" id="SSF55785">
    <property type="entry name" value="PYP-like sensor domain (PAS domain)"/>
    <property type="match status" value="1"/>
</dbReference>
<accession>A0A847TVD8</accession>
<dbReference type="CDD" id="cd00075">
    <property type="entry name" value="HATPase"/>
    <property type="match status" value="1"/>
</dbReference>
<keyword evidence="5 13" id="KW-0812">Transmembrane</keyword>
<dbReference type="PANTHER" id="PTHR42878">
    <property type="entry name" value="TWO-COMPONENT HISTIDINE KINASE"/>
    <property type="match status" value="1"/>
</dbReference>
<dbReference type="Gene3D" id="3.30.450.20">
    <property type="entry name" value="PAS domain"/>
    <property type="match status" value="1"/>
</dbReference>
<dbReference type="SUPFAM" id="SSF55874">
    <property type="entry name" value="ATPase domain of HSP90 chaperone/DNA topoisomerase II/histidine kinase"/>
    <property type="match status" value="1"/>
</dbReference>
<dbReference type="SMART" id="SM00387">
    <property type="entry name" value="HATPase_c"/>
    <property type="match status" value="1"/>
</dbReference>
<feature type="region of interest" description="Disordered" evidence="12">
    <location>
        <begin position="19"/>
        <end position="47"/>
    </location>
</feature>
<feature type="domain" description="Histidine kinase" evidence="14">
    <location>
        <begin position="433"/>
        <end position="635"/>
    </location>
</feature>
<dbReference type="Proteomes" id="UP000608662">
    <property type="component" value="Unassembled WGS sequence"/>
</dbReference>
<evidence type="ECO:0000256" key="2">
    <source>
        <dbReference type="ARBA" id="ARBA00004141"/>
    </source>
</evidence>
<protein>
    <recommendedName>
        <fullName evidence="3">histidine kinase</fullName>
        <ecNumber evidence="3">2.7.13.3</ecNumber>
    </recommendedName>
</protein>
<evidence type="ECO:0000259" key="14">
    <source>
        <dbReference type="PROSITE" id="PS50109"/>
    </source>
</evidence>
<evidence type="ECO:0000256" key="13">
    <source>
        <dbReference type="SAM" id="Phobius"/>
    </source>
</evidence>
<dbReference type="Gene3D" id="3.30.565.10">
    <property type="entry name" value="Histidine kinase-like ATPase, C-terminal domain"/>
    <property type="match status" value="1"/>
</dbReference>
<evidence type="ECO:0000256" key="5">
    <source>
        <dbReference type="ARBA" id="ARBA00022692"/>
    </source>
</evidence>
<gene>
    <name evidence="16" type="ORF">GOC74_08570</name>
</gene>
<name>A0A847TVD8_9EURY</name>
<keyword evidence="11 13" id="KW-0472">Membrane</keyword>
<dbReference type="EMBL" id="WOYG01000001">
    <property type="protein sequence ID" value="NLV09982.1"/>
    <property type="molecule type" value="Genomic_DNA"/>
</dbReference>
<feature type="transmembrane region" description="Helical" evidence="13">
    <location>
        <begin position="247"/>
        <end position="268"/>
    </location>
</feature>
<evidence type="ECO:0000256" key="10">
    <source>
        <dbReference type="ARBA" id="ARBA00023012"/>
    </source>
</evidence>
<feature type="transmembrane region" description="Helical" evidence="13">
    <location>
        <begin position="106"/>
        <end position="127"/>
    </location>
</feature>
<evidence type="ECO:0000256" key="4">
    <source>
        <dbReference type="ARBA" id="ARBA00022679"/>
    </source>
</evidence>
<keyword evidence="4" id="KW-0808">Transferase</keyword>
<feature type="transmembrane region" description="Helical" evidence="13">
    <location>
        <begin position="133"/>
        <end position="154"/>
    </location>
</feature>
<sequence length="640" mass="70723">MPTAGIDIFRGRQRVEDPHEVTAGSITTPRFDGRSVPRRRRTVTSPERASIRSGYVGTEFICALTYHGSMTSPAQSMSFFMLICAVPIVGLAVYTVRRRDRPGANGLVLCLVGMAGWSVMLALITWPTQLLPVWINTTVRHFFQILVVFGWPLFVREYIERDRVDLSWIAGAVLAVIPALTIVLTATNPLHHLVLAPETPANPAGISELALGPWYIVHIGFAVALVILPVGLLLRELQTAHGAHRKHLLLVLTGWAIGFPGALQTHLFRTIDAIPLYVDLTPLAFLVTAGLWGVSLFRYQLFMMVPVSRRTVVETIPDPVVAVDENGLVIDVNPAGKRLFGTPDDVAGFPIEELFADYPSLVEYYRRGSSDVAFELTHDGQCRQFSVTCERIRDGGSEAVLVLRDITPVKQREETLRQREQELRMLNQVFSRVFRHNIRNELLVARGHMDRVGHRTDDETVEESVQTAIGATERLLGHAEKTREIQQIVDSDPDSTVVSLERLVTTAIDPYRNDTTDVTIEVAVDDVHVDVIERFEAAVANAVENAIEHNPTPLHVGITSQVAPDTVTLCIEDDGEGIPDNEIAFLTEGEETVLNHGSGVGLWVLNWSVQRSDGTLSIVDTGCGTRVEMTLQRSNDALGE</sequence>
<dbReference type="GO" id="GO:0006355">
    <property type="term" value="P:regulation of DNA-templated transcription"/>
    <property type="evidence" value="ECO:0007669"/>
    <property type="project" value="InterPro"/>
</dbReference>
<dbReference type="InterPro" id="IPR005467">
    <property type="entry name" value="His_kinase_dom"/>
</dbReference>
<feature type="transmembrane region" description="Helical" evidence="13">
    <location>
        <begin position="215"/>
        <end position="235"/>
    </location>
</feature>
<evidence type="ECO:0000256" key="11">
    <source>
        <dbReference type="ARBA" id="ARBA00023136"/>
    </source>
</evidence>
<dbReference type="InterPro" id="IPR035965">
    <property type="entry name" value="PAS-like_dom_sf"/>
</dbReference>
<proteinExistence type="predicted"/>
<organism evidence="16 17">
    <name type="scientific">Halomicrobium mukohataei</name>
    <dbReference type="NCBI Taxonomy" id="57705"/>
    <lineage>
        <taxon>Archaea</taxon>
        <taxon>Methanobacteriati</taxon>
        <taxon>Methanobacteriota</taxon>
        <taxon>Stenosarchaea group</taxon>
        <taxon>Halobacteria</taxon>
        <taxon>Halobacteriales</taxon>
        <taxon>Haloarculaceae</taxon>
        <taxon>Halomicrobium</taxon>
    </lineage>
</organism>
<dbReference type="GO" id="GO:0005524">
    <property type="term" value="F:ATP binding"/>
    <property type="evidence" value="ECO:0007669"/>
    <property type="project" value="UniProtKB-KW"/>
</dbReference>
<dbReference type="PROSITE" id="PS50109">
    <property type="entry name" value="HIS_KIN"/>
    <property type="match status" value="1"/>
</dbReference>
<feature type="transmembrane region" description="Helical" evidence="13">
    <location>
        <begin position="166"/>
        <end position="186"/>
    </location>
</feature>
<dbReference type="CDD" id="cd00130">
    <property type="entry name" value="PAS"/>
    <property type="match status" value="1"/>
</dbReference>
<keyword evidence="7" id="KW-0418">Kinase</keyword>
<keyword evidence="8" id="KW-0067">ATP-binding</keyword>
<dbReference type="PANTHER" id="PTHR42878:SF7">
    <property type="entry name" value="SENSOR HISTIDINE KINASE GLRK"/>
    <property type="match status" value="1"/>
</dbReference>
<evidence type="ECO:0000256" key="1">
    <source>
        <dbReference type="ARBA" id="ARBA00000085"/>
    </source>
</evidence>
<keyword evidence="6" id="KW-0547">Nucleotide-binding</keyword>
<dbReference type="InterPro" id="IPR013767">
    <property type="entry name" value="PAS_fold"/>
</dbReference>
<dbReference type="PROSITE" id="PS50112">
    <property type="entry name" value="PAS"/>
    <property type="match status" value="1"/>
</dbReference>
<comment type="caution">
    <text evidence="16">The sequence shown here is derived from an EMBL/GenBank/DDBJ whole genome shotgun (WGS) entry which is preliminary data.</text>
</comment>
<dbReference type="GO" id="GO:0004673">
    <property type="term" value="F:protein histidine kinase activity"/>
    <property type="evidence" value="ECO:0007669"/>
    <property type="project" value="UniProtKB-EC"/>
</dbReference>
<evidence type="ECO:0000256" key="3">
    <source>
        <dbReference type="ARBA" id="ARBA00012438"/>
    </source>
</evidence>
<keyword evidence="10" id="KW-0902">Two-component regulatory system</keyword>
<evidence type="ECO:0000256" key="6">
    <source>
        <dbReference type="ARBA" id="ARBA00022741"/>
    </source>
</evidence>
<keyword evidence="9 13" id="KW-1133">Transmembrane helix</keyword>
<dbReference type="EC" id="2.7.13.3" evidence="3"/>
<dbReference type="SMART" id="SM00091">
    <property type="entry name" value="PAS"/>
    <property type="match status" value="1"/>
</dbReference>
<dbReference type="InterPro" id="IPR050351">
    <property type="entry name" value="BphY/WalK/GraS-like"/>
</dbReference>
<feature type="transmembrane region" description="Helical" evidence="13">
    <location>
        <begin position="74"/>
        <end position="94"/>
    </location>
</feature>
<comment type="catalytic activity">
    <reaction evidence="1">
        <text>ATP + protein L-histidine = ADP + protein N-phospho-L-histidine.</text>
        <dbReference type="EC" id="2.7.13.3"/>
    </reaction>
</comment>
<dbReference type="GO" id="GO:0030295">
    <property type="term" value="F:protein kinase activator activity"/>
    <property type="evidence" value="ECO:0007669"/>
    <property type="project" value="TreeGrafter"/>
</dbReference>
<feature type="transmembrane region" description="Helical" evidence="13">
    <location>
        <begin position="280"/>
        <end position="301"/>
    </location>
</feature>